<comment type="caution">
    <text evidence="3">The sequence shown here is derived from an EMBL/GenBank/DDBJ whole genome shotgun (WGS) entry which is preliminary data.</text>
</comment>
<feature type="domain" description="CxC2-like cysteine cluster KDZ transposase-associated" evidence="2">
    <location>
        <begin position="143"/>
        <end position="250"/>
    </location>
</feature>
<dbReference type="OrthoDB" id="3261436at2759"/>
<dbReference type="InterPro" id="IPR041457">
    <property type="entry name" value="CxC2_KDZ-assoc"/>
</dbReference>
<keyword evidence="4" id="KW-1185">Reference proteome</keyword>
<name>A0A9P5ZVN6_PLEER</name>
<sequence length="792" mass="88840">MPLPPPEQPTAVHGHDDSAGATADPPAEFVHQISMDDVPQKRLAGDIPLLTWLQERNTYVQELLCLKAPTHSLTCACCQEEHEDHCGQHHKGLPSDSDSDLYQCVQCSDDHLFCQSCIVAHHMASPFHQVEHYNTSFFKHCMLQSLELQLQLGHLFGEQCIKLSTAYADTFIVITSHGLMPVSIDFCDCAKAVAHDVQLLRSQLFPATVLTSRTAATFEVLRLFQMMSFNSKVSGYEFYQSLVRLTNNLGEPVLVSHYNKGWLKILTFHHRTGISGASDSKCAVLCPACPHPGKNLPPDWEQADKLKRWIYALFLAINANFRLKRLSASNDARDPNLNQGSAYFVKEARYKDFLCQNCCNNSEETSTCNNYDAVKSASIRGGKGTTASGVGMIECSRHDMKRPVSVGDLQQGEQYVNMDYLYFSSIKNHSPSTLVISYDIACQWLRNLQWRLASYPSSLASSKSQELSVQYLVPKFHLYAHRTHCQINYSFNLMPGWVAMNPIASSTKEMGLGSQQDTLDDHFSDYNWCKIISLHTLLYIKSYNTMLKKVQEAMDMQSEHIGHFLALSESLLLATVATFAMLIQAWEADPSKDNLYEAKIEALSAAKVRLQLAQEDAAATTTGTSLINETITPSVMISQGLNLEEHQVHLKVEIKALPASPTKTQMTQITDRCTHLMCCIVAWQTTQEVLIPAVALYRWHVSTAGTATSPKDIDLMLPSGLLPDIHIDTSFYDYEWCLRCGQLLIVSLMYQSKDHLVRSQQPNTWSATLINNIQVRIKFVSGRYCSDPKRVS</sequence>
<dbReference type="Pfam" id="PF18803">
    <property type="entry name" value="CxC2"/>
    <property type="match status" value="1"/>
</dbReference>
<evidence type="ECO:0000313" key="4">
    <source>
        <dbReference type="Proteomes" id="UP000807025"/>
    </source>
</evidence>
<proteinExistence type="predicted"/>
<evidence type="ECO:0000256" key="1">
    <source>
        <dbReference type="SAM" id="MobiDB-lite"/>
    </source>
</evidence>
<feature type="region of interest" description="Disordered" evidence="1">
    <location>
        <begin position="1"/>
        <end position="24"/>
    </location>
</feature>
<protein>
    <recommendedName>
        <fullName evidence="2">CxC2-like cysteine cluster KDZ transposase-associated domain-containing protein</fullName>
    </recommendedName>
</protein>
<dbReference type="InterPro" id="IPR040521">
    <property type="entry name" value="KDZ"/>
</dbReference>
<organism evidence="3 4">
    <name type="scientific">Pleurotus eryngii</name>
    <name type="common">Boletus of the steppes</name>
    <dbReference type="NCBI Taxonomy" id="5323"/>
    <lineage>
        <taxon>Eukaryota</taxon>
        <taxon>Fungi</taxon>
        <taxon>Dikarya</taxon>
        <taxon>Basidiomycota</taxon>
        <taxon>Agaricomycotina</taxon>
        <taxon>Agaricomycetes</taxon>
        <taxon>Agaricomycetidae</taxon>
        <taxon>Agaricales</taxon>
        <taxon>Pleurotineae</taxon>
        <taxon>Pleurotaceae</taxon>
        <taxon>Pleurotus</taxon>
    </lineage>
</organism>
<accession>A0A9P5ZVN6</accession>
<dbReference type="Pfam" id="PF18758">
    <property type="entry name" value="KDZ"/>
    <property type="match status" value="1"/>
</dbReference>
<dbReference type="EMBL" id="MU154578">
    <property type="protein sequence ID" value="KAF9493993.1"/>
    <property type="molecule type" value="Genomic_DNA"/>
</dbReference>
<dbReference type="Proteomes" id="UP000807025">
    <property type="component" value="Unassembled WGS sequence"/>
</dbReference>
<dbReference type="AlphaFoldDB" id="A0A9P5ZVN6"/>
<evidence type="ECO:0000259" key="2">
    <source>
        <dbReference type="Pfam" id="PF18803"/>
    </source>
</evidence>
<reference evidence="3" key="1">
    <citation type="submission" date="2020-11" db="EMBL/GenBank/DDBJ databases">
        <authorList>
            <consortium name="DOE Joint Genome Institute"/>
            <person name="Ahrendt S."/>
            <person name="Riley R."/>
            <person name="Andreopoulos W."/>
            <person name="Labutti K."/>
            <person name="Pangilinan J."/>
            <person name="Ruiz-Duenas F.J."/>
            <person name="Barrasa J.M."/>
            <person name="Sanchez-Garcia M."/>
            <person name="Camarero S."/>
            <person name="Miyauchi S."/>
            <person name="Serrano A."/>
            <person name="Linde D."/>
            <person name="Babiker R."/>
            <person name="Drula E."/>
            <person name="Ayuso-Fernandez I."/>
            <person name="Pacheco R."/>
            <person name="Padilla G."/>
            <person name="Ferreira P."/>
            <person name="Barriuso J."/>
            <person name="Kellner H."/>
            <person name="Castanera R."/>
            <person name="Alfaro M."/>
            <person name="Ramirez L."/>
            <person name="Pisabarro A.G."/>
            <person name="Kuo A."/>
            <person name="Tritt A."/>
            <person name="Lipzen A."/>
            <person name="He G."/>
            <person name="Yan M."/>
            <person name="Ng V."/>
            <person name="Cullen D."/>
            <person name="Martin F."/>
            <person name="Rosso M.-N."/>
            <person name="Henrissat B."/>
            <person name="Hibbett D."/>
            <person name="Martinez A.T."/>
            <person name="Grigoriev I.V."/>
        </authorList>
    </citation>
    <scope>NUCLEOTIDE SEQUENCE</scope>
    <source>
        <strain evidence="3">ATCC 90797</strain>
    </source>
</reference>
<gene>
    <name evidence="3" type="ORF">BDN71DRAFT_1565991</name>
</gene>
<evidence type="ECO:0000313" key="3">
    <source>
        <dbReference type="EMBL" id="KAF9493993.1"/>
    </source>
</evidence>